<feature type="signal peptide" evidence="1">
    <location>
        <begin position="1"/>
        <end position="18"/>
    </location>
</feature>
<feature type="chain" id="PRO_5040813472" evidence="1">
    <location>
        <begin position="19"/>
        <end position="238"/>
    </location>
</feature>
<dbReference type="Pfam" id="PF06707">
    <property type="entry name" value="DUF1194"/>
    <property type="match status" value="1"/>
</dbReference>
<evidence type="ECO:0000256" key="1">
    <source>
        <dbReference type="SAM" id="SignalP"/>
    </source>
</evidence>
<dbReference type="SUPFAM" id="SSF53300">
    <property type="entry name" value="vWA-like"/>
    <property type="match status" value="1"/>
</dbReference>
<keyword evidence="1" id="KW-0732">Signal</keyword>
<organism evidence="2 3">
    <name type="scientific">Parasedimentitalea psychrophila</name>
    <dbReference type="NCBI Taxonomy" id="2997337"/>
    <lineage>
        <taxon>Bacteria</taxon>
        <taxon>Pseudomonadati</taxon>
        <taxon>Pseudomonadota</taxon>
        <taxon>Alphaproteobacteria</taxon>
        <taxon>Rhodobacterales</taxon>
        <taxon>Paracoccaceae</taxon>
        <taxon>Parasedimentitalea</taxon>
    </lineage>
</organism>
<gene>
    <name evidence="2" type="ORF">QPJ95_01255</name>
</gene>
<dbReference type="Proteomes" id="UP001238334">
    <property type="component" value="Chromosome"/>
</dbReference>
<reference evidence="2 3" key="1">
    <citation type="submission" date="2023-06" db="EMBL/GenBank/DDBJ databases">
        <title>Parasedimentitalea psychrophila sp. nov., a psychrophilic bacterium isolated from deep-sea sediment.</title>
        <authorList>
            <person name="Li A."/>
        </authorList>
    </citation>
    <scope>NUCLEOTIDE SEQUENCE [LARGE SCALE GENOMIC DNA]</scope>
    <source>
        <strain evidence="2 3">QS115</strain>
    </source>
</reference>
<keyword evidence="3" id="KW-1185">Reference proteome</keyword>
<evidence type="ECO:0000313" key="3">
    <source>
        <dbReference type="Proteomes" id="UP001238334"/>
    </source>
</evidence>
<sequence length="238" mass="26066">MRWVVALCLMLSPLAGQSACRQALALGLDVSASIDNGEFELQMKGLAKAILAPEVQDAFLVAPEAPVRLYIYIWAGQGGTFTILPWTEISDQADLIEVANVLNSYTRQRRSSHTALGEAMRFGRNVLKTQNGCWRLTLDISGDGKSNFGISPSYLRGSSSLTGVTINALAVGQEYTFLLGGRDTENEDLVNYFAMNVIQGPDAFVEVAVGFPVFEEAMKRKLLQELRFFYIGSLGEEP</sequence>
<dbReference type="EMBL" id="CP127247">
    <property type="protein sequence ID" value="WIY25607.1"/>
    <property type="molecule type" value="Genomic_DNA"/>
</dbReference>
<dbReference type="KEGG" id="ppso:QPJ95_01255"/>
<dbReference type="InterPro" id="IPR010607">
    <property type="entry name" value="DUF1194"/>
</dbReference>
<protein>
    <submittedName>
        <fullName evidence="2">DUF1194 domain-containing protein</fullName>
    </submittedName>
</protein>
<evidence type="ECO:0000313" key="2">
    <source>
        <dbReference type="EMBL" id="WIY25607.1"/>
    </source>
</evidence>
<accession>A0A9Y2P314</accession>
<dbReference type="AlphaFoldDB" id="A0A9Y2P314"/>
<dbReference type="RefSeq" id="WP_270918795.1">
    <property type="nucleotide sequence ID" value="NZ_CP127247.1"/>
</dbReference>
<proteinExistence type="predicted"/>
<name>A0A9Y2P314_9RHOB</name>
<dbReference type="InterPro" id="IPR036465">
    <property type="entry name" value="vWFA_dom_sf"/>
</dbReference>